<feature type="compositionally biased region" description="Basic and acidic residues" evidence="1">
    <location>
        <begin position="409"/>
        <end position="419"/>
    </location>
</feature>
<evidence type="ECO:0000313" key="2">
    <source>
        <dbReference type="EMBL" id="KAJ8882833.1"/>
    </source>
</evidence>
<comment type="caution">
    <text evidence="2">The sequence shown here is derived from an EMBL/GenBank/DDBJ whole genome shotgun (WGS) entry which is preliminary data.</text>
</comment>
<gene>
    <name evidence="2" type="ORF">PR048_014647</name>
</gene>
<accession>A0ABQ9HFL8</accession>
<feature type="region of interest" description="Disordered" evidence="1">
    <location>
        <begin position="401"/>
        <end position="431"/>
    </location>
</feature>
<name>A0ABQ9HFL8_9NEOP</name>
<keyword evidence="3" id="KW-1185">Reference proteome</keyword>
<organism evidence="2 3">
    <name type="scientific">Dryococelus australis</name>
    <dbReference type="NCBI Taxonomy" id="614101"/>
    <lineage>
        <taxon>Eukaryota</taxon>
        <taxon>Metazoa</taxon>
        <taxon>Ecdysozoa</taxon>
        <taxon>Arthropoda</taxon>
        <taxon>Hexapoda</taxon>
        <taxon>Insecta</taxon>
        <taxon>Pterygota</taxon>
        <taxon>Neoptera</taxon>
        <taxon>Polyneoptera</taxon>
        <taxon>Phasmatodea</taxon>
        <taxon>Verophasmatodea</taxon>
        <taxon>Anareolatae</taxon>
        <taxon>Phasmatidae</taxon>
        <taxon>Eurycanthinae</taxon>
        <taxon>Dryococelus</taxon>
    </lineage>
</organism>
<dbReference type="Proteomes" id="UP001159363">
    <property type="component" value="Chromosome 4"/>
</dbReference>
<evidence type="ECO:0000313" key="3">
    <source>
        <dbReference type="Proteomes" id="UP001159363"/>
    </source>
</evidence>
<reference evidence="2 3" key="1">
    <citation type="submission" date="2023-02" db="EMBL/GenBank/DDBJ databases">
        <title>LHISI_Scaffold_Assembly.</title>
        <authorList>
            <person name="Stuart O.P."/>
            <person name="Cleave R."/>
            <person name="Magrath M.J.L."/>
            <person name="Mikheyev A.S."/>
        </authorList>
    </citation>
    <scope>NUCLEOTIDE SEQUENCE [LARGE SCALE GENOMIC DNA]</scope>
    <source>
        <strain evidence="2">Daus_M_001</strain>
        <tissue evidence="2">Leg muscle</tissue>
    </source>
</reference>
<proteinExistence type="predicted"/>
<sequence length="431" mass="47061">MTCLAGICPQNGTICSSIDTSLFPGFNRQPFNIIFVIAVRLLVSHKGEPGSIPVQITPGFSKVRIVLDYAAGRLVRRVFSGISRFPRPCIPALLQSHLILPSSALNTSLVRATFQFLSLWGLVWRVMRTAAFSTDSMPMSMELRRNEGAGGNTITPRKPRRPTWSSEWDGPLWEPRVHGQEARERYGRHYRARLVPRRSYAQGEQCFRRDTVLHALPGIRTQNLPLPRETDCATEGRLGAKKGNSRRRRRGRGGILTADAGVVGNSDAAVGVVGDGSDLAGAPRAVLVVAVVARRRVVVVVVDVAAGQRVLQHQHRTPEFRERISADAIFQYPTGAPEVLLCLLAACVCEETFSHLTGQSELGYSDTAVFVQDANGIVPATCPDYIAEALVERSRLGAKEISDSVEGDQQLRARQETGIRDPGVGRAGPLT</sequence>
<dbReference type="EMBL" id="JARBHB010000005">
    <property type="protein sequence ID" value="KAJ8882833.1"/>
    <property type="molecule type" value="Genomic_DNA"/>
</dbReference>
<protein>
    <submittedName>
        <fullName evidence="2">Uncharacterized protein</fullName>
    </submittedName>
</protein>
<feature type="region of interest" description="Disordered" evidence="1">
    <location>
        <begin position="145"/>
        <end position="165"/>
    </location>
</feature>
<evidence type="ECO:0000256" key="1">
    <source>
        <dbReference type="SAM" id="MobiDB-lite"/>
    </source>
</evidence>